<organism evidence="2 3">
    <name type="scientific">Odocoileus virginianus</name>
    <name type="common">White-tailed deer</name>
    <dbReference type="NCBI Taxonomy" id="9874"/>
    <lineage>
        <taxon>Eukaryota</taxon>
        <taxon>Metazoa</taxon>
        <taxon>Chordata</taxon>
        <taxon>Craniata</taxon>
        <taxon>Vertebrata</taxon>
        <taxon>Euteleostomi</taxon>
        <taxon>Mammalia</taxon>
        <taxon>Eutheria</taxon>
        <taxon>Laurasiatheria</taxon>
        <taxon>Artiodactyla</taxon>
        <taxon>Ruminantia</taxon>
        <taxon>Pecora</taxon>
        <taxon>Cervidae</taxon>
        <taxon>Odocoileinae</taxon>
        <taxon>Odocoileus</taxon>
    </lineage>
</organism>
<protein>
    <submittedName>
        <fullName evidence="3">Collagen alpha-1(I) chain-like</fullName>
    </submittedName>
</protein>
<feature type="compositionally biased region" description="Low complexity" evidence="1">
    <location>
        <begin position="102"/>
        <end position="115"/>
    </location>
</feature>
<sequence length="176" mass="18114">MCPKEKLQGTGAETLERSAPAGSLAQLGTAPSAAPPGESRQQRAPRARGGARPWGGGGASGPAANPGGRASRGPRLAGRAGGGAPLDSGGRRAAKPGRSERGAALGARAAAAAAAQGPRQLRVSAQRNSLPRRQRRRRPGDAAGLLRRRCPDLFLKMRKLNNKEVNYFALGDLDSK</sequence>
<gene>
    <name evidence="3" type="primary">LOC110125950</name>
</gene>
<dbReference type="GeneID" id="110125950"/>
<accession>A0ABM4IHC8</accession>
<dbReference type="Proteomes" id="UP001652640">
    <property type="component" value="Chromosome 8"/>
</dbReference>
<feature type="compositionally biased region" description="Low complexity" evidence="1">
    <location>
        <begin position="61"/>
        <end position="78"/>
    </location>
</feature>
<feature type="region of interest" description="Disordered" evidence="1">
    <location>
        <begin position="1"/>
        <end position="144"/>
    </location>
</feature>
<proteinExistence type="predicted"/>
<evidence type="ECO:0000313" key="3">
    <source>
        <dbReference type="RefSeq" id="XP_070327230.1"/>
    </source>
</evidence>
<name>A0ABM4IHC8_ODOVR</name>
<evidence type="ECO:0000313" key="2">
    <source>
        <dbReference type="Proteomes" id="UP001652640"/>
    </source>
</evidence>
<keyword evidence="2" id="KW-1185">Reference proteome</keyword>
<reference evidence="2" key="1">
    <citation type="journal article" date="2022" name="J. Hered.">
        <title>A De Novo Chromosome-Level Genome Assembly of the White-Tailed Deer, Odocoileus Virginianus.</title>
        <authorList>
            <person name="London E.W."/>
            <person name="Roca A.L."/>
            <person name="Novakofski J.E."/>
            <person name="Mateus-Pinilla N.E."/>
        </authorList>
    </citation>
    <scope>NUCLEOTIDE SEQUENCE [LARGE SCALE GENOMIC DNA]</scope>
</reference>
<dbReference type="RefSeq" id="XP_070327230.1">
    <property type="nucleotide sequence ID" value="XM_070471129.1"/>
</dbReference>
<evidence type="ECO:0000256" key="1">
    <source>
        <dbReference type="SAM" id="MobiDB-lite"/>
    </source>
</evidence>
<reference evidence="3" key="2">
    <citation type="submission" date="2025-08" db="UniProtKB">
        <authorList>
            <consortium name="RefSeq"/>
        </authorList>
    </citation>
    <scope>IDENTIFICATION</scope>
    <source>
        <tissue evidence="3">Tongue muscle</tissue>
    </source>
</reference>